<evidence type="ECO:0000313" key="3">
    <source>
        <dbReference type="Proteomes" id="UP000003656"/>
    </source>
</evidence>
<gene>
    <name evidence="2" type="ORF">BIFGAL_03974</name>
</gene>
<dbReference type="eggNOG" id="COG2327">
    <property type="taxonomic scope" value="Bacteria"/>
</dbReference>
<protein>
    <recommendedName>
        <fullName evidence="1">Polysaccharide pyruvyl transferase domain-containing protein</fullName>
    </recommendedName>
</protein>
<proteinExistence type="predicted"/>
<evidence type="ECO:0000313" key="2">
    <source>
        <dbReference type="EMBL" id="EFA22932.1"/>
    </source>
</evidence>
<sequence>MRWKEQAEMDIRTDLGNHMPATRRALYGQTADLRNRLQQLGDHDNQMLDELHKLRRMVENLERSQRERKAYYLIAEAGFPNYGDELIAREWLRYLAWLHPETPVIMDCMHAGSAAALLYGQHPQLTVVDTVARLSVENVHVDKSDNLSAEPVQPIADHILRALDDDGMAAQVAAGIRLIQRSMRGMHVLGGGYLNSMWPANLARLAAPLWAASHGLPAMVTGTGILPLEDKDLDFVRQVVDAVQLFSCRDALSAQALGTDADNVRVAPDDCFVNGLEGVYHRDPASLPDVMVCVQNDLVDGKQSVVDTMVRTLQAWGVEPGARVGVVECIPYEVGDVLAAVAQAGWTPVLFPMQLLLEDGFPAREGQRWLSTRYHPHLLAAAVGASGSYMVVKPGYYDVKHDAVLRMGSHWTPIAIGADVIPEPGQGFADVSKRFVYRDQIRADAAVLYGR</sequence>
<name>D1NVT1_9BIFI</name>
<organism evidence="2 3">
    <name type="scientific">Bifidobacterium gallicum DSM 20093 = LMG 11596</name>
    <dbReference type="NCBI Taxonomy" id="561180"/>
    <lineage>
        <taxon>Bacteria</taxon>
        <taxon>Bacillati</taxon>
        <taxon>Actinomycetota</taxon>
        <taxon>Actinomycetes</taxon>
        <taxon>Bifidobacteriales</taxon>
        <taxon>Bifidobacteriaceae</taxon>
        <taxon>Bifidobacterium</taxon>
    </lineage>
</organism>
<comment type="caution">
    <text evidence="2">The sequence shown here is derived from an EMBL/GenBank/DDBJ whole genome shotgun (WGS) entry which is preliminary data.</text>
</comment>
<dbReference type="InterPro" id="IPR007345">
    <property type="entry name" value="Polysacch_pyruvyl_Trfase"/>
</dbReference>
<evidence type="ECO:0000259" key="1">
    <source>
        <dbReference type="Pfam" id="PF04230"/>
    </source>
</evidence>
<reference evidence="2 3" key="1">
    <citation type="submission" date="2009-11" db="EMBL/GenBank/DDBJ databases">
        <authorList>
            <person name="Weinstock G."/>
            <person name="Sodergren E."/>
            <person name="Clifton S."/>
            <person name="Fulton L."/>
            <person name="Fulton B."/>
            <person name="Courtney L."/>
            <person name="Fronick C."/>
            <person name="Harrison M."/>
            <person name="Strong C."/>
            <person name="Farmer C."/>
            <person name="Delahaunty K."/>
            <person name="Markovic C."/>
            <person name="Hall O."/>
            <person name="Minx P."/>
            <person name="Tomlinson C."/>
            <person name="Mitreva M."/>
            <person name="Nelson J."/>
            <person name="Hou S."/>
            <person name="Wollam A."/>
            <person name="Pepin K.H."/>
            <person name="Johnson M."/>
            <person name="Bhonagiri V."/>
            <person name="Nash W.E."/>
            <person name="Warren W."/>
            <person name="Chinwalla A."/>
            <person name="Mardis E.R."/>
            <person name="Wilson R.K."/>
        </authorList>
    </citation>
    <scope>NUCLEOTIDE SEQUENCE [LARGE SCALE GENOMIC DNA]</scope>
    <source>
        <strain evidence="2 3">DSM 20093</strain>
    </source>
</reference>
<dbReference type="OrthoDB" id="8444043at2"/>
<feature type="domain" description="Polysaccharide pyruvyl transferase" evidence="1">
    <location>
        <begin position="187"/>
        <end position="275"/>
    </location>
</feature>
<dbReference type="Pfam" id="PF04230">
    <property type="entry name" value="PS_pyruv_trans"/>
    <property type="match status" value="1"/>
</dbReference>
<dbReference type="EMBL" id="ABXB03000003">
    <property type="protein sequence ID" value="EFA22932.1"/>
    <property type="molecule type" value="Genomic_DNA"/>
</dbReference>
<dbReference type="STRING" id="561180.BIFGAL_03974"/>
<dbReference type="Proteomes" id="UP000003656">
    <property type="component" value="Unassembled WGS sequence"/>
</dbReference>
<dbReference type="AlphaFoldDB" id="D1NVT1"/>
<accession>D1NVT1</accession>